<dbReference type="InterPro" id="IPR008937">
    <property type="entry name" value="Ras-like_GEF"/>
</dbReference>
<dbReference type="InParanoid" id="A0A0H2REX5"/>
<dbReference type="Pfam" id="PF00618">
    <property type="entry name" value="RasGEF_N"/>
    <property type="match status" value="1"/>
</dbReference>
<dbReference type="EMBL" id="KQ086107">
    <property type="protein sequence ID" value="KLO08083.1"/>
    <property type="molecule type" value="Genomic_DNA"/>
</dbReference>
<dbReference type="PANTHER" id="PTHR23113:SF368">
    <property type="entry name" value="CELL DIVISION CONTROL PROTEIN 25"/>
    <property type="match status" value="1"/>
</dbReference>
<dbReference type="Proteomes" id="UP000053477">
    <property type="component" value="Unassembled WGS sequence"/>
</dbReference>
<evidence type="ECO:0000256" key="2">
    <source>
        <dbReference type="PROSITE-ProRule" id="PRU00168"/>
    </source>
</evidence>
<dbReference type="CDD" id="cd06224">
    <property type="entry name" value="REM"/>
    <property type="match status" value="1"/>
</dbReference>
<protein>
    <submittedName>
        <fullName evidence="5">Ras GEF</fullName>
    </submittedName>
</protein>
<dbReference type="InterPro" id="IPR023578">
    <property type="entry name" value="Ras_GEF_dom_sf"/>
</dbReference>
<dbReference type="GO" id="GO:0005085">
    <property type="term" value="F:guanyl-nucleotide exchange factor activity"/>
    <property type="evidence" value="ECO:0007669"/>
    <property type="project" value="UniProtKB-KW"/>
</dbReference>
<dbReference type="PROSITE" id="PS50212">
    <property type="entry name" value="RASGEF_NTER"/>
    <property type="match status" value="1"/>
</dbReference>
<accession>A0A0H2REX5</accession>
<dbReference type="STRING" id="27342.A0A0H2REX5"/>
<feature type="domain" description="Ras-GEF" evidence="3">
    <location>
        <begin position="228"/>
        <end position="464"/>
    </location>
</feature>
<dbReference type="Gene3D" id="1.20.870.10">
    <property type="entry name" value="Son of sevenless (SoS) protein Chain: S domain 1"/>
    <property type="match status" value="1"/>
</dbReference>
<dbReference type="CDD" id="cd00155">
    <property type="entry name" value="RasGEF"/>
    <property type="match status" value="1"/>
</dbReference>
<keyword evidence="6" id="KW-1185">Reference proteome</keyword>
<evidence type="ECO:0000259" key="3">
    <source>
        <dbReference type="PROSITE" id="PS50009"/>
    </source>
</evidence>
<proteinExistence type="predicted"/>
<organism evidence="5 6">
    <name type="scientific">Schizopora paradoxa</name>
    <dbReference type="NCBI Taxonomy" id="27342"/>
    <lineage>
        <taxon>Eukaryota</taxon>
        <taxon>Fungi</taxon>
        <taxon>Dikarya</taxon>
        <taxon>Basidiomycota</taxon>
        <taxon>Agaricomycotina</taxon>
        <taxon>Agaricomycetes</taxon>
        <taxon>Hymenochaetales</taxon>
        <taxon>Schizoporaceae</taxon>
        <taxon>Schizopora</taxon>
    </lineage>
</organism>
<dbReference type="SUPFAM" id="SSF48366">
    <property type="entry name" value="Ras GEF"/>
    <property type="match status" value="1"/>
</dbReference>
<dbReference type="SMART" id="SM00147">
    <property type="entry name" value="RasGEF"/>
    <property type="match status" value="1"/>
</dbReference>
<dbReference type="GO" id="GO:0005886">
    <property type="term" value="C:plasma membrane"/>
    <property type="evidence" value="ECO:0007669"/>
    <property type="project" value="TreeGrafter"/>
</dbReference>
<evidence type="ECO:0000256" key="1">
    <source>
        <dbReference type="ARBA" id="ARBA00022658"/>
    </source>
</evidence>
<dbReference type="AlphaFoldDB" id="A0A0H2REX5"/>
<evidence type="ECO:0000313" key="6">
    <source>
        <dbReference type="Proteomes" id="UP000053477"/>
    </source>
</evidence>
<name>A0A0H2REX5_9AGAM</name>
<dbReference type="SMART" id="SM00229">
    <property type="entry name" value="RasGEFN"/>
    <property type="match status" value="1"/>
</dbReference>
<dbReference type="OrthoDB" id="546434at2759"/>
<dbReference type="InterPro" id="IPR001895">
    <property type="entry name" value="RASGEF_cat_dom"/>
</dbReference>
<gene>
    <name evidence="5" type="ORF">SCHPADRAFT_622616</name>
</gene>
<feature type="domain" description="N-terminal Ras-GEF" evidence="4">
    <location>
        <begin position="67"/>
        <end position="197"/>
    </location>
</feature>
<dbReference type="Pfam" id="PF00617">
    <property type="entry name" value="RasGEF"/>
    <property type="match status" value="1"/>
</dbReference>
<evidence type="ECO:0000313" key="5">
    <source>
        <dbReference type="EMBL" id="KLO08083.1"/>
    </source>
</evidence>
<dbReference type="PANTHER" id="PTHR23113">
    <property type="entry name" value="GUANINE NUCLEOTIDE EXCHANGE FACTOR"/>
    <property type="match status" value="1"/>
</dbReference>
<keyword evidence="1 2" id="KW-0344">Guanine-nucleotide releasing factor</keyword>
<dbReference type="InterPro" id="IPR036964">
    <property type="entry name" value="RASGEF_cat_dom_sf"/>
</dbReference>
<reference evidence="5 6" key="1">
    <citation type="submission" date="2015-04" db="EMBL/GenBank/DDBJ databases">
        <title>Complete genome sequence of Schizopora paradoxa KUC8140, a cosmopolitan wood degrader in East Asia.</title>
        <authorList>
            <consortium name="DOE Joint Genome Institute"/>
            <person name="Min B."/>
            <person name="Park H."/>
            <person name="Jang Y."/>
            <person name="Kim J.-J."/>
            <person name="Kim K.H."/>
            <person name="Pangilinan J."/>
            <person name="Lipzen A."/>
            <person name="Riley R."/>
            <person name="Grigoriev I.V."/>
            <person name="Spatafora J.W."/>
            <person name="Choi I.-G."/>
        </authorList>
    </citation>
    <scope>NUCLEOTIDE SEQUENCE [LARGE SCALE GENOMIC DNA]</scope>
    <source>
        <strain evidence="5 6">KUC8140</strain>
    </source>
</reference>
<dbReference type="InterPro" id="IPR000651">
    <property type="entry name" value="Ras-like_Gua-exchang_fac_N"/>
</dbReference>
<dbReference type="Gene3D" id="1.10.840.10">
    <property type="entry name" value="Ras guanine-nucleotide exchange factors catalytic domain"/>
    <property type="match status" value="1"/>
</dbReference>
<dbReference type="PROSITE" id="PS50009">
    <property type="entry name" value="RASGEF_CAT"/>
    <property type="match status" value="1"/>
</dbReference>
<dbReference type="GO" id="GO:0007265">
    <property type="term" value="P:Ras protein signal transduction"/>
    <property type="evidence" value="ECO:0007669"/>
    <property type="project" value="TreeGrafter"/>
</dbReference>
<sequence length="469" mass="52814">MRDILEEAAAHPIKSQNSSLMKAQIQIERVDERFHLHSLESLINGNDTDSFVRLSTAREEGALIHNPDGGVRAGTLSSLIETLTSYGHVDPIFSRTFLMTYKSFASPDEVLNLLFERYRMEPPAGLTKAEQEEWSKLKQHVIRSRVLNTLKSMVMVDDVLEDDRHVMDRVSSFLHEPDVAMSPGAKNLLATVERKRNGGWFSHIPPPIFPAGITNDESKDKLNLLKIDPLELARQLTLKESGCYRGIRPTDCLRHFGGRKSGKTDDCLTFILQLNKKVMNWVNASILAEVDVERRAAMLSHFISIGDCCRLLQNYSTMAAIVMALLSSPINRLKKTWNEIDGQTMSQLILCESVLDAPRNYATCRNTLASINPPCVPFLGVYLTSLSFIHNGIEDKLPGDLVNFGKQQRIADVIREILYWQTKDYDLGLLPPVMIFLEDTLASFDGDVVSEDQFHSLSLDREPSCGDYM</sequence>
<evidence type="ECO:0000259" key="4">
    <source>
        <dbReference type="PROSITE" id="PS50212"/>
    </source>
</evidence>